<gene>
    <name evidence="3" type="ORF">ATJ93_0663</name>
</gene>
<evidence type="ECO:0000256" key="1">
    <source>
        <dbReference type="SAM" id="MobiDB-lite"/>
    </source>
</evidence>
<comment type="caution">
    <text evidence="3">The sequence shown here is derived from an EMBL/GenBank/DDBJ whole genome shotgun (WGS) entry which is preliminary data.</text>
</comment>
<organism evidence="3 4">
    <name type="scientific">Halopiger aswanensis</name>
    <dbReference type="NCBI Taxonomy" id="148449"/>
    <lineage>
        <taxon>Archaea</taxon>
        <taxon>Methanobacteriati</taxon>
        <taxon>Methanobacteriota</taxon>
        <taxon>Stenosarchaea group</taxon>
        <taxon>Halobacteria</taxon>
        <taxon>Halobacteriales</taxon>
        <taxon>Natrialbaceae</taxon>
        <taxon>Halopiger</taxon>
    </lineage>
</organism>
<feature type="compositionally biased region" description="Basic and acidic residues" evidence="1">
    <location>
        <begin position="108"/>
        <end position="118"/>
    </location>
</feature>
<dbReference type="Proteomes" id="UP000283805">
    <property type="component" value="Unassembled WGS sequence"/>
</dbReference>
<dbReference type="EMBL" id="RAPO01000001">
    <property type="protein sequence ID" value="RKD97672.1"/>
    <property type="molecule type" value="Genomic_DNA"/>
</dbReference>
<dbReference type="AlphaFoldDB" id="A0A419WQC7"/>
<dbReference type="InterPro" id="IPR058448">
    <property type="entry name" value="DUF8135"/>
</dbReference>
<dbReference type="Pfam" id="PF26456">
    <property type="entry name" value="DUF8135"/>
    <property type="match status" value="1"/>
</dbReference>
<name>A0A419WQC7_9EURY</name>
<feature type="region of interest" description="Disordered" evidence="1">
    <location>
        <begin position="1"/>
        <end position="128"/>
    </location>
</feature>
<dbReference type="RefSeq" id="WP_211334018.1">
    <property type="nucleotide sequence ID" value="NZ_RAPO01000001.1"/>
</dbReference>
<feature type="domain" description="DUF8135" evidence="2">
    <location>
        <begin position="160"/>
        <end position="208"/>
    </location>
</feature>
<evidence type="ECO:0000313" key="4">
    <source>
        <dbReference type="Proteomes" id="UP000283805"/>
    </source>
</evidence>
<sequence>MSDGSDSSSGSNSNSSDDGELDPDREREREVAVDYDEFDALPDPGTTGSQRGLAGDEEASGEAGAEPTALRADSDARASESPSSDSSRSRNDSAADRAGPLGDLAAAVDERATERDSGDDAFDDLFEREDVTALDPDRLWERLENDDPLADQLGDDREIREIDKHEYCHQCEHFADPPGVGCTRDGTDILELPSLDTFRVAGCPVVLENEELERRY</sequence>
<evidence type="ECO:0000259" key="2">
    <source>
        <dbReference type="Pfam" id="PF26456"/>
    </source>
</evidence>
<protein>
    <recommendedName>
        <fullName evidence="2">DUF8135 domain-containing protein</fullName>
    </recommendedName>
</protein>
<dbReference type="OrthoDB" id="204982at2157"/>
<keyword evidence="4" id="KW-1185">Reference proteome</keyword>
<proteinExistence type="predicted"/>
<feature type="compositionally biased region" description="Low complexity" evidence="1">
    <location>
        <begin position="1"/>
        <end position="16"/>
    </location>
</feature>
<feature type="compositionally biased region" description="Basic and acidic residues" evidence="1">
    <location>
        <begin position="22"/>
        <end position="32"/>
    </location>
</feature>
<evidence type="ECO:0000313" key="3">
    <source>
        <dbReference type="EMBL" id="RKD97672.1"/>
    </source>
</evidence>
<reference evidence="3 4" key="1">
    <citation type="submission" date="2018-09" db="EMBL/GenBank/DDBJ databases">
        <title>Genomic Encyclopedia of Archaeal and Bacterial Type Strains, Phase II (KMG-II): from individual species to whole genera.</title>
        <authorList>
            <person name="Goeker M."/>
        </authorList>
    </citation>
    <scope>NUCLEOTIDE SEQUENCE [LARGE SCALE GENOMIC DNA]</scope>
    <source>
        <strain evidence="3 4">DSM 13151</strain>
    </source>
</reference>
<accession>A0A419WQC7</accession>